<gene>
    <name evidence="1" type="ORF">AK812_SmicGene8027</name>
</gene>
<protein>
    <submittedName>
        <fullName evidence="1">Uncharacterized protein</fullName>
    </submittedName>
</protein>
<evidence type="ECO:0000313" key="2">
    <source>
        <dbReference type="Proteomes" id="UP000186817"/>
    </source>
</evidence>
<dbReference type="EMBL" id="LSRX01000117">
    <property type="protein sequence ID" value="OLQ08471.1"/>
    <property type="molecule type" value="Genomic_DNA"/>
</dbReference>
<dbReference type="AlphaFoldDB" id="A0A1Q9EM89"/>
<sequence>MIRGLGSKRWRQRAEEDYALAVPRQMQDPQPASAGDCWDDCLRKAYRELSDLLADPELPASSTEITRKLQATLAKFPLYPKEMEDLTNYLALDLQDLLRADSADQWSEETMVAMLHALRAFDGSIWDQEETRSSETPSLTLRQFQCSVEEVDWRSLCQERYDLDETPKACLKLADDWEVAFSSESRLAAVATVQESYWPLVPEELRVAWDAARIGAAVQLCAPETFWRSPLSRPFALLRVPTAS</sequence>
<name>A0A1Q9EM89_SYMMI</name>
<reference evidence="1 2" key="1">
    <citation type="submission" date="2016-02" db="EMBL/GenBank/DDBJ databases">
        <title>Genome analysis of coral dinoflagellate symbionts highlights evolutionary adaptations to a symbiotic lifestyle.</title>
        <authorList>
            <person name="Aranda M."/>
            <person name="Li Y."/>
            <person name="Liew Y.J."/>
            <person name="Baumgarten S."/>
            <person name="Simakov O."/>
            <person name="Wilson M."/>
            <person name="Piel J."/>
            <person name="Ashoor H."/>
            <person name="Bougouffa S."/>
            <person name="Bajic V.B."/>
            <person name="Ryu T."/>
            <person name="Ravasi T."/>
            <person name="Bayer T."/>
            <person name="Micklem G."/>
            <person name="Kim H."/>
            <person name="Bhak J."/>
            <person name="Lajeunesse T.C."/>
            <person name="Voolstra C.R."/>
        </authorList>
    </citation>
    <scope>NUCLEOTIDE SEQUENCE [LARGE SCALE GENOMIC DNA]</scope>
    <source>
        <strain evidence="1 2">CCMP2467</strain>
    </source>
</reference>
<organism evidence="1 2">
    <name type="scientific">Symbiodinium microadriaticum</name>
    <name type="common">Dinoflagellate</name>
    <name type="synonym">Zooxanthella microadriatica</name>
    <dbReference type="NCBI Taxonomy" id="2951"/>
    <lineage>
        <taxon>Eukaryota</taxon>
        <taxon>Sar</taxon>
        <taxon>Alveolata</taxon>
        <taxon>Dinophyceae</taxon>
        <taxon>Suessiales</taxon>
        <taxon>Symbiodiniaceae</taxon>
        <taxon>Symbiodinium</taxon>
    </lineage>
</organism>
<comment type="caution">
    <text evidence="1">The sequence shown here is derived from an EMBL/GenBank/DDBJ whole genome shotgun (WGS) entry which is preliminary data.</text>
</comment>
<accession>A0A1Q9EM89</accession>
<proteinExistence type="predicted"/>
<evidence type="ECO:0000313" key="1">
    <source>
        <dbReference type="EMBL" id="OLQ08471.1"/>
    </source>
</evidence>
<dbReference type="Proteomes" id="UP000186817">
    <property type="component" value="Unassembled WGS sequence"/>
</dbReference>
<keyword evidence="2" id="KW-1185">Reference proteome</keyword>